<dbReference type="OrthoDB" id="15524at2"/>
<gene>
    <name evidence="1" type="ORF">A6E04_19315</name>
</gene>
<reference evidence="1 2" key="1">
    <citation type="submission" date="2016-06" db="EMBL/GenBank/DDBJ databases">
        <authorList>
            <person name="Kjaerup R.B."/>
            <person name="Dalgaard T.S."/>
            <person name="Juul-Madsen H.R."/>
        </authorList>
    </citation>
    <scope>NUCLEOTIDE SEQUENCE [LARGE SCALE GENOMIC DNA]</scope>
    <source>
        <strain evidence="1 2">1S159</strain>
    </source>
</reference>
<dbReference type="STRING" id="688.A6E04_19315"/>
<dbReference type="RefSeq" id="WP_065612132.1">
    <property type="nucleotide sequence ID" value="NZ_CAWMPN010000031.1"/>
</dbReference>
<dbReference type="AlphaFoldDB" id="A0A1B9NTI7"/>
<dbReference type="Proteomes" id="UP000093523">
    <property type="component" value="Unassembled WGS sequence"/>
</dbReference>
<accession>A0A1B9NTI7</accession>
<proteinExistence type="predicted"/>
<dbReference type="EMBL" id="MAJU01000031">
    <property type="protein sequence ID" value="OCH17005.1"/>
    <property type="molecule type" value="Genomic_DNA"/>
</dbReference>
<sequence length="65" mass="6652">MALSKDALKNKIIKEMNAQGMVTEGPFAKAGNLAEAIANAVVDEITANALVVVDKGSSAGSYKVS</sequence>
<organism evidence="1 2">
    <name type="scientific">Aliivibrio logei</name>
    <name type="common">Vibrio logei</name>
    <dbReference type="NCBI Taxonomy" id="688"/>
    <lineage>
        <taxon>Bacteria</taxon>
        <taxon>Pseudomonadati</taxon>
        <taxon>Pseudomonadota</taxon>
        <taxon>Gammaproteobacteria</taxon>
        <taxon>Vibrionales</taxon>
        <taxon>Vibrionaceae</taxon>
        <taxon>Aliivibrio</taxon>
    </lineage>
</organism>
<evidence type="ECO:0000313" key="2">
    <source>
        <dbReference type="Proteomes" id="UP000093523"/>
    </source>
</evidence>
<evidence type="ECO:0000313" key="1">
    <source>
        <dbReference type="EMBL" id="OCH17005.1"/>
    </source>
</evidence>
<protein>
    <submittedName>
        <fullName evidence="1">Uncharacterized protein</fullName>
    </submittedName>
</protein>
<name>A0A1B9NTI7_ALILO</name>
<comment type="caution">
    <text evidence="1">The sequence shown here is derived from an EMBL/GenBank/DDBJ whole genome shotgun (WGS) entry which is preliminary data.</text>
</comment>